<accession>D2AQU2</accession>
<proteinExistence type="predicted"/>
<feature type="transmembrane region" description="Helical" evidence="2">
    <location>
        <begin position="59"/>
        <end position="82"/>
    </location>
</feature>
<name>D2AQU2_STRRD</name>
<evidence type="ECO:0000313" key="3">
    <source>
        <dbReference type="EMBL" id="ACZ86489.1"/>
    </source>
</evidence>
<protein>
    <submittedName>
        <fullName evidence="3">Uncharacterized protein</fullName>
    </submittedName>
</protein>
<organism evidence="3 4">
    <name type="scientific">Streptosporangium roseum (strain ATCC 12428 / DSM 43021 / JCM 3005 / KCTC 9067 / NCIMB 10171 / NRRL 2505 / NI 9100)</name>
    <dbReference type="NCBI Taxonomy" id="479432"/>
    <lineage>
        <taxon>Bacteria</taxon>
        <taxon>Bacillati</taxon>
        <taxon>Actinomycetota</taxon>
        <taxon>Actinomycetes</taxon>
        <taxon>Streptosporangiales</taxon>
        <taxon>Streptosporangiaceae</taxon>
        <taxon>Streptosporangium</taxon>
    </lineage>
</organism>
<dbReference type="EMBL" id="CP001814">
    <property type="protein sequence ID" value="ACZ86489.1"/>
    <property type="molecule type" value="Genomic_DNA"/>
</dbReference>
<keyword evidence="4" id="KW-1185">Reference proteome</keyword>
<keyword evidence="2" id="KW-0472">Membrane</keyword>
<gene>
    <name evidence="3" type="ordered locus">Sros_3555</name>
</gene>
<dbReference type="eggNOG" id="ENOG5031ZWS">
    <property type="taxonomic scope" value="Bacteria"/>
</dbReference>
<keyword evidence="2" id="KW-1133">Transmembrane helix</keyword>
<evidence type="ECO:0000256" key="2">
    <source>
        <dbReference type="SAM" id="Phobius"/>
    </source>
</evidence>
<feature type="region of interest" description="Disordered" evidence="1">
    <location>
        <begin position="1"/>
        <end position="49"/>
    </location>
</feature>
<reference evidence="3 4" key="1">
    <citation type="journal article" date="2010" name="Stand. Genomic Sci.">
        <title>Complete genome sequence of Streptosporangium roseum type strain (NI 9100).</title>
        <authorList>
            <person name="Nolan M."/>
            <person name="Sikorski J."/>
            <person name="Jando M."/>
            <person name="Lucas S."/>
            <person name="Lapidus A."/>
            <person name="Glavina Del Rio T."/>
            <person name="Chen F."/>
            <person name="Tice H."/>
            <person name="Pitluck S."/>
            <person name="Cheng J.F."/>
            <person name="Chertkov O."/>
            <person name="Sims D."/>
            <person name="Meincke L."/>
            <person name="Brettin T."/>
            <person name="Han C."/>
            <person name="Detter J.C."/>
            <person name="Bruce D."/>
            <person name="Goodwin L."/>
            <person name="Land M."/>
            <person name="Hauser L."/>
            <person name="Chang Y.J."/>
            <person name="Jeffries C.D."/>
            <person name="Ivanova N."/>
            <person name="Mavromatis K."/>
            <person name="Mikhailova N."/>
            <person name="Chen A."/>
            <person name="Palaniappan K."/>
            <person name="Chain P."/>
            <person name="Rohde M."/>
            <person name="Goker M."/>
            <person name="Bristow J."/>
            <person name="Eisen J.A."/>
            <person name="Markowitz V."/>
            <person name="Hugenholtz P."/>
            <person name="Kyrpides N.C."/>
            <person name="Klenk H.P."/>
        </authorList>
    </citation>
    <scope>NUCLEOTIDE SEQUENCE [LARGE SCALE GENOMIC DNA]</scope>
    <source>
        <strain evidence="4">ATCC 12428 / DSM 43021 / JCM 3005 / NI 9100</strain>
    </source>
</reference>
<sequence length="85" mass="9257">MSAAPGGAPHRDADDRPSDPGTAVARRSRKTLEERIADRQAERPALKEGRQFEHGPAKFVFVFLIVTVVLIHVVGLAIVMALDLN</sequence>
<feature type="compositionally biased region" description="Basic and acidic residues" evidence="1">
    <location>
        <begin position="30"/>
        <end position="49"/>
    </location>
</feature>
<keyword evidence="2" id="KW-0812">Transmembrane</keyword>
<feature type="compositionally biased region" description="Basic and acidic residues" evidence="1">
    <location>
        <begin position="9"/>
        <end position="18"/>
    </location>
</feature>
<dbReference type="HOGENOM" id="CLU_2511349_0_0_11"/>
<dbReference type="Proteomes" id="UP000002029">
    <property type="component" value="Chromosome"/>
</dbReference>
<evidence type="ECO:0000313" key="4">
    <source>
        <dbReference type="Proteomes" id="UP000002029"/>
    </source>
</evidence>
<evidence type="ECO:0000256" key="1">
    <source>
        <dbReference type="SAM" id="MobiDB-lite"/>
    </source>
</evidence>
<dbReference type="AlphaFoldDB" id="D2AQU2"/>
<dbReference type="KEGG" id="sro:Sros_3555"/>
<dbReference type="STRING" id="479432.Sros_3555"/>
<dbReference type="RefSeq" id="WP_012890232.1">
    <property type="nucleotide sequence ID" value="NC_013595.1"/>
</dbReference>